<comment type="caution">
    <text evidence="2">The sequence shown here is derived from an EMBL/GenBank/DDBJ whole genome shotgun (WGS) entry which is preliminary data.</text>
</comment>
<proteinExistence type="predicted"/>
<dbReference type="EMBL" id="JABEPQ010000002">
    <property type="protein sequence ID" value="NNM46938.1"/>
    <property type="molecule type" value="Genomic_DNA"/>
</dbReference>
<dbReference type="RefSeq" id="WP_171243974.1">
    <property type="nucleotide sequence ID" value="NZ_JABEPQ010000002.1"/>
</dbReference>
<sequence>MTSDPAASGDLTDNALQGEIELVGELVVAASASERPLTDEEIDEVLGVSHDDEREGAAAKA</sequence>
<protein>
    <submittedName>
        <fullName evidence="2">Uncharacterized protein</fullName>
    </submittedName>
</protein>
<feature type="region of interest" description="Disordered" evidence="1">
    <location>
        <begin position="34"/>
        <end position="61"/>
    </location>
</feature>
<evidence type="ECO:0000313" key="2">
    <source>
        <dbReference type="EMBL" id="NNM46938.1"/>
    </source>
</evidence>
<feature type="compositionally biased region" description="Basic and acidic residues" evidence="1">
    <location>
        <begin position="49"/>
        <end position="61"/>
    </location>
</feature>
<accession>A0A849HHQ1</accession>
<organism evidence="2 3">
    <name type="scientific">Knoellia koreensis</name>
    <dbReference type="NCBI Taxonomy" id="2730921"/>
    <lineage>
        <taxon>Bacteria</taxon>
        <taxon>Bacillati</taxon>
        <taxon>Actinomycetota</taxon>
        <taxon>Actinomycetes</taxon>
        <taxon>Micrococcales</taxon>
        <taxon>Intrasporangiaceae</taxon>
        <taxon>Knoellia</taxon>
    </lineage>
</organism>
<gene>
    <name evidence="2" type="ORF">HJG52_13085</name>
</gene>
<keyword evidence="3" id="KW-1185">Reference proteome</keyword>
<reference evidence="2 3" key="1">
    <citation type="submission" date="2020-04" db="EMBL/GenBank/DDBJ databases">
        <title>Knoellia sp. isolate from air conditioner.</title>
        <authorList>
            <person name="Chea S."/>
            <person name="Kim D.-U."/>
        </authorList>
    </citation>
    <scope>NUCLEOTIDE SEQUENCE [LARGE SCALE GENOMIC DNA]</scope>
    <source>
        <strain evidence="2 3">DB2414S</strain>
    </source>
</reference>
<dbReference type="Proteomes" id="UP000588586">
    <property type="component" value="Unassembled WGS sequence"/>
</dbReference>
<name>A0A849HHQ1_9MICO</name>
<evidence type="ECO:0000313" key="3">
    <source>
        <dbReference type="Proteomes" id="UP000588586"/>
    </source>
</evidence>
<evidence type="ECO:0000256" key="1">
    <source>
        <dbReference type="SAM" id="MobiDB-lite"/>
    </source>
</evidence>
<dbReference type="AlphaFoldDB" id="A0A849HHQ1"/>